<name>X6N6I3_RETFI</name>
<dbReference type="EMBL" id="ASPP01012146">
    <property type="protein sequence ID" value="ETO20887.1"/>
    <property type="molecule type" value="Genomic_DNA"/>
</dbReference>
<accession>X6N6I3</accession>
<sequence length="299" mass="34763">VNTPQTLYNDKHFLLQYDLVFELILTLLDRRKNAATGRMRKEELFGTTDESFFIKKDEVDSDSESNSESDSDNEIEHKSDDDNEKNKSVSQTPTILPLTHKFYSKQFFQCLVARVCENDKHQLAIVHIIGENNIAASEKLCQCIIYRIDNLECFDCYSAVTCFIELISIDDECKQKRWDKCLKPFIQCISKPNNAQSWNMVEMCVVLLLDLIHKRKDLFEWFAKCKEGNEFFDWIKVYAKTYPSGKRLNQNSEQGAPKLYKNQVPQGVNKYIPIGEISFYKDKSNFRAAVESVLSPQQK</sequence>
<evidence type="ECO:0000256" key="1">
    <source>
        <dbReference type="SAM" id="MobiDB-lite"/>
    </source>
</evidence>
<evidence type="ECO:0000313" key="3">
    <source>
        <dbReference type="Proteomes" id="UP000023152"/>
    </source>
</evidence>
<feature type="region of interest" description="Disordered" evidence="1">
    <location>
        <begin position="58"/>
        <end position="90"/>
    </location>
</feature>
<organism evidence="2 3">
    <name type="scientific">Reticulomyxa filosa</name>
    <dbReference type="NCBI Taxonomy" id="46433"/>
    <lineage>
        <taxon>Eukaryota</taxon>
        <taxon>Sar</taxon>
        <taxon>Rhizaria</taxon>
        <taxon>Retaria</taxon>
        <taxon>Foraminifera</taxon>
        <taxon>Monothalamids</taxon>
        <taxon>Reticulomyxidae</taxon>
        <taxon>Reticulomyxa</taxon>
    </lineage>
</organism>
<comment type="caution">
    <text evidence="2">The sequence shown here is derived from an EMBL/GenBank/DDBJ whole genome shotgun (WGS) entry which is preliminary data.</text>
</comment>
<dbReference type="Proteomes" id="UP000023152">
    <property type="component" value="Unassembled WGS sequence"/>
</dbReference>
<gene>
    <name evidence="2" type="ORF">RFI_16322</name>
</gene>
<feature type="non-terminal residue" evidence="2">
    <location>
        <position position="1"/>
    </location>
</feature>
<feature type="compositionally biased region" description="Acidic residues" evidence="1">
    <location>
        <begin position="59"/>
        <end position="73"/>
    </location>
</feature>
<reference evidence="2 3" key="1">
    <citation type="journal article" date="2013" name="Curr. Biol.">
        <title>The Genome of the Foraminiferan Reticulomyxa filosa.</title>
        <authorList>
            <person name="Glockner G."/>
            <person name="Hulsmann N."/>
            <person name="Schleicher M."/>
            <person name="Noegel A.A."/>
            <person name="Eichinger L."/>
            <person name="Gallinger C."/>
            <person name="Pawlowski J."/>
            <person name="Sierra R."/>
            <person name="Euteneuer U."/>
            <person name="Pillet L."/>
            <person name="Moustafa A."/>
            <person name="Platzer M."/>
            <person name="Groth M."/>
            <person name="Szafranski K."/>
            <person name="Schliwa M."/>
        </authorList>
    </citation>
    <scope>NUCLEOTIDE SEQUENCE [LARGE SCALE GENOMIC DNA]</scope>
</reference>
<protein>
    <submittedName>
        <fullName evidence="2">Uncharacterized protein</fullName>
    </submittedName>
</protein>
<dbReference type="AlphaFoldDB" id="X6N6I3"/>
<evidence type="ECO:0000313" key="2">
    <source>
        <dbReference type="EMBL" id="ETO20887.1"/>
    </source>
</evidence>
<proteinExistence type="predicted"/>
<keyword evidence="3" id="KW-1185">Reference proteome</keyword>
<feature type="compositionally biased region" description="Basic and acidic residues" evidence="1">
    <location>
        <begin position="74"/>
        <end position="87"/>
    </location>
</feature>